<protein>
    <submittedName>
        <fullName evidence="2">Uncharacterized protein</fullName>
    </submittedName>
</protein>
<evidence type="ECO:0000313" key="3">
    <source>
        <dbReference type="Proteomes" id="UP001606302"/>
    </source>
</evidence>
<proteinExistence type="predicted"/>
<dbReference type="Proteomes" id="UP001606302">
    <property type="component" value="Unassembled WGS sequence"/>
</dbReference>
<feature type="transmembrane region" description="Helical" evidence="1">
    <location>
        <begin position="170"/>
        <end position="187"/>
    </location>
</feature>
<evidence type="ECO:0000256" key="1">
    <source>
        <dbReference type="SAM" id="Phobius"/>
    </source>
</evidence>
<feature type="transmembrane region" description="Helical" evidence="1">
    <location>
        <begin position="145"/>
        <end position="164"/>
    </location>
</feature>
<accession>A0ABW7GDU9</accession>
<keyword evidence="1" id="KW-0812">Transmembrane</keyword>
<dbReference type="RefSeq" id="WP_394508927.1">
    <property type="nucleotide sequence ID" value="NZ_JBIGHX010000001.1"/>
</dbReference>
<reference evidence="2 3" key="1">
    <citation type="submission" date="2024-08" db="EMBL/GenBank/DDBJ databases">
        <authorList>
            <person name="Lu H."/>
        </authorList>
    </citation>
    <scope>NUCLEOTIDE SEQUENCE [LARGE SCALE GENOMIC DNA]</scope>
    <source>
        <strain evidence="2 3">DXS20W</strain>
    </source>
</reference>
<keyword evidence="3" id="KW-1185">Reference proteome</keyword>
<gene>
    <name evidence="2" type="ORF">ACG04Q_00990</name>
</gene>
<evidence type="ECO:0000313" key="2">
    <source>
        <dbReference type="EMBL" id="MFG6460124.1"/>
    </source>
</evidence>
<keyword evidence="1" id="KW-0472">Membrane</keyword>
<dbReference type="EMBL" id="JBIGHX010000001">
    <property type="protein sequence ID" value="MFG6460124.1"/>
    <property type="molecule type" value="Genomic_DNA"/>
</dbReference>
<name>A0ABW7GDU9_9BURK</name>
<keyword evidence="1" id="KW-1133">Transmembrane helix</keyword>
<sequence>MTHLRLPGGTDVAEMALFDIDALPAARPDDSTVAALEASNRLVRFPTGGDGGYLLHLYVDEPIPAELQRYCLADDKLTGAFRTEQGNVAFGGIESTFVGFKPNRHIRADGTIPPGEYRYTAFHTEFPDELVSRTLRVEANSGELWLSRAPVVVSLATIALAVALAVTQRFAMAGLALLSGYFAVKFLRKTRAYQTLIAKRDAAQLDLPSIAVELRSAAASQLPPAV</sequence>
<comment type="caution">
    <text evidence="2">The sequence shown here is derived from an EMBL/GenBank/DDBJ whole genome shotgun (WGS) entry which is preliminary data.</text>
</comment>
<organism evidence="2 3">
    <name type="scientific">Pelomonas lactea</name>
    <dbReference type="NCBI Taxonomy" id="3299030"/>
    <lineage>
        <taxon>Bacteria</taxon>
        <taxon>Pseudomonadati</taxon>
        <taxon>Pseudomonadota</taxon>
        <taxon>Betaproteobacteria</taxon>
        <taxon>Burkholderiales</taxon>
        <taxon>Sphaerotilaceae</taxon>
        <taxon>Roseateles</taxon>
    </lineage>
</organism>